<accession>A0ABX2AJU4</accession>
<reference evidence="1 2" key="1">
    <citation type="submission" date="2020-05" db="EMBL/GenBank/DDBJ databases">
        <title>Distinct polysaccharide utilization as determinants for interspecies competition between intestinal Prevotella spp.</title>
        <authorList>
            <person name="Galvez E.J.C."/>
            <person name="Iljazovic A."/>
            <person name="Strowig T."/>
        </authorList>
    </citation>
    <scope>NUCLEOTIDE SEQUENCE [LARGE SCALE GENOMIC DNA]</scope>
    <source>
        <strain evidence="1 2">PMUR</strain>
    </source>
</reference>
<sequence>MIEDILPKGLAFSIFIRTFTNPVWDSPNFIATLSWVSLQTWKNPKQGKTSLARMESFNL</sequence>
<evidence type="ECO:0000313" key="1">
    <source>
        <dbReference type="EMBL" id="NPD91443.1"/>
    </source>
</evidence>
<organism evidence="1 2">
    <name type="scientific">Xylanibacter muris</name>
    <dbReference type="NCBI Taxonomy" id="2736290"/>
    <lineage>
        <taxon>Bacteria</taxon>
        <taxon>Pseudomonadati</taxon>
        <taxon>Bacteroidota</taxon>
        <taxon>Bacteroidia</taxon>
        <taxon>Bacteroidales</taxon>
        <taxon>Prevotellaceae</taxon>
        <taxon>Xylanibacter</taxon>
    </lineage>
</organism>
<keyword evidence="2" id="KW-1185">Reference proteome</keyword>
<gene>
    <name evidence="1" type="ORF">HPS56_03590</name>
</gene>
<dbReference type="Proteomes" id="UP000714420">
    <property type="component" value="Unassembled WGS sequence"/>
</dbReference>
<dbReference type="EMBL" id="JABKKF010000002">
    <property type="protein sequence ID" value="NPD91443.1"/>
    <property type="molecule type" value="Genomic_DNA"/>
</dbReference>
<comment type="caution">
    <text evidence="1">The sequence shown here is derived from an EMBL/GenBank/DDBJ whole genome shotgun (WGS) entry which is preliminary data.</text>
</comment>
<protein>
    <submittedName>
        <fullName evidence="1">Uncharacterized protein</fullName>
    </submittedName>
</protein>
<evidence type="ECO:0000313" key="2">
    <source>
        <dbReference type="Proteomes" id="UP000714420"/>
    </source>
</evidence>
<proteinExistence type="predicted"/>
<name>A0ABX2AJU4_9BACT</name>
<dbReference type="RefSeq" id="WP_172273946.1">
    <property type="nucleotide sequence ID" value="NZ_CASGMU010000002.1"/>
</dbReference>